<keyword evidence="3" id="KW-1185">Reference proteome</keyword>
<evidence type="ECO:0000313" key="3">
    <source>
        <dbReference type="Proteomes" id="UP001139031"/>
    </source>
</evidence>
<evidence type="ECO:0000256" key="1">
    <source>
        <dbReference type="SAM" id="Phobius"/>
    </source>
</evidence>
<keyword evidence="1" id="KW-1133">Transmembrane helix</keyword>
<feature type="transmembrane region" description="Helical" evidence="1">
    <location>
        <begin position="138"/>
        <end position="156"/>
    </location>
</feature>
<accession>A0ABS7U280</accession>
<protein>
    <submittedName>
        <fullName evidence="2">Uncharacterized protein</fullName>
    </submittedName>
</protein>
<gene>
    <name evidence="2" type="ORF">K7C98_35385</name>
</gene>
<comment type="caution">
    <text evidence="2">The sequence shown here is derived from an EMBL/GenBank/DDBJ whole genome shotgun (WGS) entry which is preliminary data.</text>
</comment>
<proteinExistence type="predicted"/>
<organism evidence="2 3">
    <name type="scientific">Nannocystis pusilla</name>
    <dbReference type="NCBI Taxonomy" id="889268"/>
    <lineage>
        <taxon>Bacteria</taxon>
        <taxon>Pseudomonadati</taxon>
        <taxon>Myxococcota</taxon>
        <taxon>Polyangia</taxon>
        <taxon>Nannocystales</taxon>
        <taxon>Nannocystaceae</taxon>
        <taxon>Nannocystis</taxon>
    </lineage>
</organism>
<dbReference type="RefSeq" id="WP_224196279.1">
    <property type="nucleotide sequence ID" value="NZ_JAIRAU010000048.1"/>
</dbReference>
<keyword evidence="1" id="KW-0812">Transmembrane</keyword>
<keyword evidence="1" id="KW-0472">Membrane</keyword>
<name>A0ABS7U280_9BACT</name>
<evidence type="ECO:0000313" key="2">
    <source>
        <dbReference type="EMBL" id="MBZ5714546.1"/>
    </source>
</evidence>
<dbReference type="EMBL" id="JAIRAU010000048">
    <property type="protein sequence ID" value="MBZ5714546.1"/>
    <property type="molecule type" value="Genomic_DNA"/>
</dbReference>
<sequence>MKPEPSRAVENAAERRRFEEQVAWKEVDQLHAATLQFASKCLELKKLCVALCAVLLVWLADKDLRFVECAVLALGLLVFFWLADAQNFYYQRKTRRGIAAALGRARLARGLGSSVSPLGLEKDAVNSVLSSLLNTSQLFYFYLGVAVLVALALTHHA</sequence>
<feature type="transmembrane region" description="Helical" evidence="1">
    <location>
        <begin position="66"/>
        <end position="83"/>
    </location>
</feature>
<reference evidence="2" key="1">
    <citation type="submission" date="2021-08" db="EMBL/GenBank/DDBJ databases">
        <authorList>
            <person name="Stevens D.C."/>
        </authorList>
    </citation>
    <scope>NUCLEOTIDE SEQUENCE</scope>
    <source>
        <strain evidence="2">DSM 53165</strain>
    </source>
</reference>
<dbReference type="Proteomes" id="UP001139031">
    <property type="component" value="Unassembled WGS sequence"/>
</dbReference>